<comment type="caution">
    <text evidence="3">The sequence shown here is derived from an EMBL/GenBank/DDBJ whole genome shotgun (WGS) entry which is preliminary data.</text>
</comment>
<dbReference type="EMBL" id="QPMH01000006">
    <property type="protein sequence ID" value="RDD62206.1"/>
    <property type="molecule type" value="Genomic_DNA"/>
</dbReference>
<dbReference type="PANTHER" id="PTHR44154:SF1">
    <property type="entry name" value="QUINONE OXIDOREDUCTASE"/>
    <property type="match status" value="1"/>
</dbReference>
<dbReference type="AlphaFoldDB" id="A0A369TH15"/>
<protein>
    <submittedName>
        <fullName evidence="3">Quinone oxidoreductase</fullName>
    </submittedName>
</protein>
<dbReference type="GO" id="GO:0016491">
    <property type="term" value="F:oxidoreductase activity"/>
    <property type="evidence" value="ECO:0007669"/>
    <property type="project" value="InterPro"/>
</dbReference>
<feature type="domain" description="Enoyl reductase (ER)" evidence="2">
    <location>
        <begin position="10"/>
        <end position="326"/>
    </location>
</feature>
<dbReference type="CDD" id="cd08272">
    <property type="entry name" value="MDR6"/>
    <property type="match status" value="1"/>
</dbReference>
<evidence type="ECO:0000256" key="1">
    <source>
        <dbReference type="ARBA" id="ARBA00022857"/>
    </source>
</evidence>
<dbReference type="InterPro" id="IPR011032">
    <property type="entry name" value="GroES-like_sf"/>
</dbReference>
<dbReference type="InterPro" id="IPR020843">
    <property type="entry name" value="ER"/>
</dbReference>
<gene>
    <name evidence="3" type="ORF">DRB17_08195</name>
</gene>
<reference evidence="3 4" key="1">
    <citation type="submission" date="2018-07" db="EMBL/GenBank/DDBJ databases">
        <title>Venubactetium sediminum gen. nov., sp. nov., isolated from a marine solar saltern.</title>
        <authorList>
            <person name="Wang S."/>
        </authorList>
    </citation>
    <scope>NUCLEOTIDE SEQUENCE [LARGE SCALE GENOMIC DNA]</scope>
    <source>
        <strain evidence="3 4">WD2A32</strain>
    </source>
</reference>
<keyword evidence="1" id="KW-0521">NADP</keyword>
<dbReference type="InterPro" id="IPR013154">
    <property type="entry name" value="ADH-like_N"/>
</dbReference>
<dbReference type="Gene3D" id="3.40.50.720">
    <property type="entry name" value="NAD(P)-binding Rossmann-like Domain"/>
    <property type="match status" value="1"/>
</dbReference>
<evidence type="ECO:0000313" key="3">
    <source>
        <dbReference type="EMBL" id="RDD62206.1"/>
    </source>
</evidence>
<dbReference type="PANTHER" id="PTHR44154">
    <property type="entry name" value="QUINONE OXIDOREDUCTASE"/>
    <property type="match status" value="1"/>
</dbReference>
<dbReference type="Gene3D" id="3.90.180.10">
    <property type="entry name" value="Medium-chain alcohol dehydrogenases, catalytic domain"/>
    <property type="match status" value="1"/>
</dbReference>
<sequence length="329" mass="34225">MKAQIVETFGGPEVFRTAEIETPSPKAGEVLIRVHATSVNPVDTKIRAGGRSIAPELPAVLHGDVAGVVERVGEGVTAFVPGDEVYGCAGGVKGTGGALAEYMAADARLLARKPSNLSFREAAALPLVTLTAWEGLVDKARVQPGDRVLVMGGTGGVGHVAVQLAKLRGAEVFATVSSEDKARIARDLGAHVAIDRRALSAEEMVARHAGGLGFDVVFDSVGGDNLYPAMTAARPHGQVATTVAMQTFDLTTAHVKGLSIHVVFMLVPMLYDLNRAHHGEVLAEVAKAVEAGKLRPLLDKTSFTLEQAGDAHARLASGQAVGKVVIDVA</sequence>
<dbReference type="RefSeq" id="WP_114581720.1">
    <property type="nucleotide sequence ID" value="NZ_QPMH01000006.1"/>
</dbReference>
<dbReference type="SMART" id="SM00829">
    <property type="entry name" value="PKS_ER"/>
    <property type="match status" value="1"/>
</dbReference>
<dbReference type="Proteomes" id="UP000253941">
    <property type="component" value="Unassembled WGS sequence"/>
</dbReference>
<evidence type="ECO:0000313" key="4">
    <source>
        <dbReference type="Proteomes" id="UP000253941"/>
    </source>
</evidence>
<dbReference type="Pfam" id="PF13602">
    <property type="entry name" value="ADH_zinc_N_2"/>
    <property type="match status" value="1"/>
</dbReference>
<organism evidence="3 4">
    <name type="scientific">Ferruginivarius sediminum</name>
    <dbReference type="NCBI Taxonomy" id="2661937"/>
    <lineage>
        <taxon>Bacteria</taxon>
        <taxon>Pseudomonadati</taxon>
        <taxon>Pseudomonadota</taxon>
        <taxon>Alphaproteobacteria</taxon>
        <taxon>Rhodospirillales</taxon>
        <taxon>Rhodospirillaceae</taxon>
        <taxon>Ferruginivarius</taxon>
    </lineage>
</organism>
<proteinExistence type="predicted"/>
<accession>A0A369TH15</accession>
<evidence type="ECO:0000259" key="2">
    <source>
        <dbReference type="SMART" id="SM00829"/>
    </source>
</evidence>
<keyword evidence="4" id="KW-1185">Reference proteome</keyword>
<name>A0A369TH15_9PROT</name>
<dbReference type="SUPFAM" id="SSF50129">
    <property type="entry name" value="GroES-like"/>
    <property type="match status" value="1"/>
</dbReference>
<dbReference type="InterPro" id="IPR036291">
    <property type="entry name" value="NAD(P)-bd_dom_sf"/>
</dbReference>
<dbReference type="SUPFAM" id="SSF51735">
    <property type="entry name" value="NAD(P)-binding Rossmann-fold domains"/>
    <property type="match status" value="1"/>
</dbReference>
<dbReference type="InterPro" id="IPR051603">
    <property type="entry name" value="Zinc-ADH_QOR/CCCR"/>
</dbReference>
<dbReference type="Pfam" id="PF08240">
    <property type="entry name" value="ADH_N"/>
    <property type="match status" value="1"/>
</dbReference>